<feature type="transmembrane region" description="Helical" evidence="6">
    <location>
        <begin position="289"/>
        <end position="312"/>
    </location>
</feature>
<evidence type="ECO:0000313" key="7">
    <source>
        <dbReference type="EMBL" id="RSH83728.1"/>
    </source>
</evidence>
<keyword evidence="4 6" id="KW-1133">Transmembrane helix</keyword>
<keyword evidence="2" id="KW-0813">Transport</keyword>
<feature type="transmembrane region" description="Helical" evidence="6">
    <location>
        <begin position="183"/>
        <end position="207"/>
    </location>
</feature>
<feature type="transmembrane region" description="Helical" evidence="6">
    <location>
        <begin position="127"/>
        <end position="146"/>
    </location>
</feature>
<dbReference type="OrthoDB" id="6730379at2759"/>
<evidence type="ECO:0000313" key="8">
    <source>
        <dbReference type="Proteomes" id="UP000279259"/>
    </source>
</evidence>
<evidence type="ECO:0000256" key="3">
    <source>
        <dbReference type="ARBA" id="ARBA00022692"/>
    </source>
</evidence>
<sequence>MSDPASIIQAPGEDMTGLGEQVESKPTILHAEEAGLKPRHATQGGLDDVNDLVAEAGGQFNVPLTDSNRVLRKIDLYVCVPMCIVYGLQNLDKGTLSYAAVFGLQAQTKLVGTEYSWLTSCVYITQFLFQPLSSYALVVFPVKYWVVFNLTAWSIVTICTAAATNFTGLIICRILLGMFEATILPSFVLITQMCVASIIGPLMAYGIGHATKGIKQYQGIFLFIGAVSLGFAPLVFYLLPNGPTTARFLLHGNDRLIAIERMRENNTGTKASKWKWHQFWEAMRDPKTWMWTLMFICVTLPSSAIGSFGGLITKGFGFNDFTTILMQIPTGAIGIITLLIAIYLTNLIKTRFIIIAFLCLPAIAGACGLIYIGRDNVRGLMGCYYVCYLFATLQPLLYSWANLNAGGTTKRVVTTAMLFAGQCLGNAPYYHTGLYVDIAAWCCLCVLCVVMGFYLKYLNRKQARRRVALGLPAELEDISVMTSAEAEAYKRSLTERMSAQGFDAAQLYENAFDDLTDFENPNFIYVW</sequence>
<keyword evidence="5 6" id="KW-0472">Membrane</keyword>
<gene>
    <name evidence="7" type="ORF">EHS25_005632</name>
</gene>
<dbReference type="PANTHER" id="PTHR43791">
    <property type="entry name" value="PERMEASE-RELATED"/>
    <property type="match status" value="1"/>
</dbReference>
<dbReference type="AlphaFoldDB" id="A0A427XXW1"/>
<feature type="transmembrane region" description="Helical" evidence="6">
    <location>
        <begin position="352"/>
        <end position="373"/>
    </location>
</feature>
<proteinExistence type="predicted"/>
<comment type="caution">
    <text evidence="7">The sequence shown here is derived from an EMBL/GenBank/DDBJ whole genome shotgun (WGS) entry which is preliminary data.</text>
</comment>
<feature type="transmembrane region" description="Helical" evidence="6">
    <location>
        <begin position="438"/>
        <end position="457"/>
    </location>
</feature>
<dbReference type="EMBL" id="RSCD01000024">
    <property type="protein sequence ID" value="RSH83728.1"/>
    <property type="molecule type" value="Genomic_DNA"/>
</dbReference>
<comment type="subcellular location">
    <subcellularLocation>
        <location evidence="1">Membrane</location>
        <topology evidence="1">Multi-pass membrane protein</topology>
    </subcellularLocation>
</comment>
<evidence type="ECO:0000256" key="5">
    <source>
        <dbReference type="ARBA" id="ARBA00023136"/>
    </source>
</evidence>
<accession>A0A427XXW1</accession>
<dbReference type="GO" id="GO:0022857">
    <property type="term" value="F:transmembrane transporter activity"/>
    <property type="evidence" value="ECO:0007669"/>
    <property type="project" value="InterPro"/>
</dbReference>
<evidence type="ECO:0000256" key="2">
    <source>
        <dbReference type="ARBA" id="ARBA00022448"/>
    </source>
</evidence>
<dbReference type="InterPro" id="IPR036259">
    <property type="entry name" value="MFS_trans_sf"/>
</dbReference>
<dbReference type="GO" id="GO:0016020">
    <property type="term" value="C:membrane"/>
    <property type="evidence" value="ECO:0007669"/>
    <property type="project" value="UniProtKB-SubCell"/>
</dbReference>
<dbReference type="Gene3D" id="1.20.1250.20">
    <property type="entry name" value="MFS general substrate transporter like domains"/>
    <property type="match status" value="1"/>
</dbReference>
<feature type="transmembrane region" description="Helical" evidence="6">
    <location>
        <begin position="324"/>
        <end position="345"/>
    </location>
</feature>
<protein>
    <recommendedName>
        <fullName evidence="9">Major facilitator superfamily (MFS) profile domain-containing protein</fullName>
    </recommendedName>
</protein>
<dbReference type="SUPFAM" id="SSF103473">
    <property type="entry name" value="MFS general substrate transporter"/>
    <property type="match status" value="1"/>
</dbReference>
<evidence type="ECO:0000256" key="1">
    <source>
        <dbReference type="ARBA" id="ARBA00004141"/>
    </source>
</evidence>
<evidence type="ECO:0000256" key="6">
    <source>
        <dbReference type="SAM" id="Phobius"/>
    </source>
</evidence>
<name>A0A427XXW1_9TREE</name>
<dbReference type="PANTHER" id="PTHR43791:SF59">
    <property type="entry name" value="TRANSPORTER, PUTATIVE (AFU_ORTHOLOGUE AFUA_1G06550)-RELATED"/>
    <property type="match status" value="1"/>
</dbReference>
<keyword evidence="8" id="KW-1185">Reference proteome</keyword>
<dbReference type="InterPro" id="IPR011701">
    <property type="entry name" value="MFS"/>
</dbReference>
<keyword evidence="3 6" id="KW-0812">Transmembrane</keyword>
<reference evidence="7 8" key="1">
    <citation type="submission" date="2018-11" db="EMBL/GenBank/DDBJ databases">
        <title>Genome sequence of Saitozyma podzolica DSM 27192.</title>
        <authorList>
            <person name="Aliyu H."/>
            <person name="Gorte O."/>
            <person name="Ochsenreither K."/>
        </authorList>
    </citation>
    <scope>NUCLEOTIDE SEQUENCE [LARGE SCALE GENOMIC DNA]</scope>
    <source>
        <strain evidence="7 8">DSM 27192</strain>
    </source>
</reference>
<feature type="transmembrane region" description="Helical" evidence="6">
    <location>
        <begin position="152"/>
        <end position="176"/>
    </location>
</feature>
<evidence type="ECO:0000256" key="4">
    <source>
        <dbReference type="ARBA" id="ARBA00022989"/>
    </source>
</evidence>
<evidence type="ECO:0008006" key="9">
    <source>
        <dbReference type="Google" id="ProtNLM"/>
    </source>
</evidence>
<organism evidence="7 8">
    <name type="scientific">Saitozyma podzolica</name>
    <dbReference type="NCBI Taxonomy" id="1890683"/>
    <lineage>
        <taxon>Eukaryota</taxon>
        <taxon>Fungi</taxon>
        <taxon>Dikarya</taxon>
        <taxon>Basidiomycota</taxon>
        <taxon>Agaricomycotina</taxon>
        <taxon>Tremellomycetes</taxon>
        <taxon>Tremellales</taxon>
        <taxon>Trimorphomycetaceae</taxon>
        <taxon>Saitozyma</taxon>
    </lineage>
</organism>
<dbReference type="Pfam" id="PF07690">
    <property type="entry name" value="MFS_1"/>
    <property type="match status" value="2"/>
</dbReference>
<dbReference type="Proteomes" id="UP000279259">
    <property type="component" value="Unassembled WGS sequence"/>
</dbReference>
<feature type="transmembrane region" description="Helical" evidence="6">
    <location>
        <begin position="219"/>
        <end position="239"/>
    </location>
</feature>